<organism evidence="8 9">
    <name type="scientific">Kingdonia uniflora</name>
    <dbReference type="NCBI Taxonomy" id="39325"/>
    <lineage>
        <taxon>Eukaryota</taxon>
        <taxon>Viridiplantae</taxon>
        <taxon>Streptophyta</taxon>
        <taxon>Embryophyta</taxon>
        <taxon>Tracheophyta</taxon>
        <taxon>Spermatophyta</taxon>
        <taxon>Magnoliopsida</taxon>
        <taxon>Ranunculales</taxon>
        <taxon>Circaeasteraceae</taxon>
        <taxon>Kingdonia</taxon>
    </lineage>
</organism>
<comment type="subcellular location">
    <subcellularLocation>
        <location evidence="1">Membrane</location>
    </subcellularLocation>
</comment>
<reference evidence="8 9" key="1">
    <citation type="journal article" date="2020" name="IScience">
        <title>Genome Sequencing of the Endangered Kingdonia uniflora (Circaeasteraceae, Ranunculales) Reveals Potential Mechanisms of Evolutionary Specialization.</title>
        <authorList>
            <person name="Sun Y."/>
            <person name="Deng T."/>
            <person name="Zhang A."/>
            <person name="Moore M.J."/>
            <person name="Landis J.B."/>
            <person name="Lin N."/>
            <person name="Zhang H."/>
            <person name="Zhang X."/>
            <person name="Huang J."/>
            <person name="Zhang X."/>
            <person name="Sun H."/>
            <person name="Wang H."/>
        </authorList>
    </citation>
    <scope>NUCLEOTIDE SEQUENCE [LARGE SCALE GENOMIC DNA]</scope>
    <source>
        <strain evidence="8">TB1705</strain>
        <tissue evidence="8">Leaf</tissue>
    </source>
</reference>
<evidence type="ECO:0000259" key="7">
    <source>
        <dbReference type="PROSITE" id="PS51775"/>
    </source>
</evidence>
<keyword evidence="3 6" id="KW-1133">Transmembrane helix</keyword>
<dbReference type="GO" id="GO:0080115">
    <property type="term" value="F:myosin XI tail binding"/>
    <property type="evidence" value="ECO:0007669"/>
    <property type="project" value="UniProtKB-ARBA"/>
</dbReference>
<dbReference type="PANTHER" id="PTHR31422">
    <property type="entry name" value="BNAANNG28530D PROTEIN"/>
    <property type="match status" value="1"/>
</dbReference>
<keyword evidence="9" id="KW-1185">Reference proteome</keyword>
<evidence type="ECO:0000256" key="2">
    <source>
        <dbReference type="ARBA" id="ARBA00022692"/>
    </source>
</evidence>
<dbReference type="Pfam" id="PF04576">
    <property type="entry name" value="Zein-binding"/>
    <property type="match status" value="1"/>
</dbReference>
<evidence type="ECO:0000256" key="6">
    <source>
        <dbReference type="SAM" id="Phobius"/>
    </source>
</evidence>
<dbReference type="PANTHER" id="PTHR31422:SF2">
    <property type="entry name" value="PROTEIN FLOURY 1-LIKE"/>
    <property type="match status" value="1"/>
</dbReference>
<accession>A0A7J7NHP8</accession>
<feature type="compositionally biased region" description="Acidic residues" evidence="5">
    <location>
        <begin position="106"/>
        <end position="122"/>
    </location>
</feature>
<evidence type="ECO:0000313" key="8">
    <source>
        <dbReference type="EMBL" id="KAF6166771.1"/>
    </source>
</evidence>
<gene>
    <name evidence="8" type="ORF">GIB67_005647</name>
</gene>
<feature type="region of interest" description="Disordered" evidence="5">
    <location>
        <begin position="103"/>
        <end position="122"/>
    </location>
</feature>
<evidence type="ECO:0000313" key="9">
    <source>
        <dbReference type="Proteomes" id="UP000541444"/>
    </source>
</evidence>
<dbReference type="InterPro" id="IPR007656">
    <property type="entry name" value="GTD-bd"/>
</dbReference>
<proteinExistence type="predicted"/>
<feature type="domain" description="GTD-binding" evidence="7">
    <location>
        <begin position="125"/>
        <end position="223"/>
    </location>
</feature>
<dbReference type="PROSITE" id="PS51775">
    <property type="entry name" value="GTD_BINDING"/>
    <property type="match status" value="1"/>
</dbReference>
<evidence type="ECO:0000256" key="1">
    <source>
        <dbReference type="ARBA" id="ARBA00004370"/>
    </source>
</evidence>
<evidence type="ECO:0000256" key="5">
    <source>
        <dbReference type="SAM" id="MobiDB-lite"/>
    </source>
</evidence>
<evidence type="ECO:0000256" key="4">
    <source>
        <dbReference type="ARBA" id="ARBA00023136"/>
    </source>
</evidence>
<evidence type="ECO:0000256" key="3">
    <source>
        <dbReference type="ARBA" id="ARBA00022989"/>
    </source>
</evidence>
<dbReference type="EMBL" id="JACGCM010000779">
    <property type="protein sequence ID" value="KAF6166771.1"/>
    <property type="molecule type" value="Genomic_DNA"/>
</dbReference>
<feature type="transmembrane region" description="Helical" evidence="6">
    <location>
        <begin position="12"/>
        <end position="33"/>
    </location>
</feature>
<protein>
    <recommendedName>
        <fullName evidence="7">GTD-binding domain-containing protein</fullName>
    </recommendedName>
</protein>
<keyword evidence="2 6" id="KW-0812">Transmembrane</keyword>
<keyword evidence="4 6" id="KW-0472">Membrane</keyword>
<dbReference type="Proteomes" id="UP000541444">
    <property type="component" value="Unassembled WGS sequence"/>
</dbReference>
<comment type="caution">
    <text evidence="8">The sequence shown here is derived from an EMBL/GenBank/DDBJ whole genome shotgun (WGS) entry which is preliminary data.</text>
</comment>
<dbReference type="AlphaFoldDB" id="A0A7J7NHP8"/>
<dbReference type="GO" id="GO:0016020">
    <property type="term" value="C:membrane"/>
    <property type="evidence" value="ECO:0007669"/>
    <property type="project" value="UniProtKB-SubCell"/>
</dbReference>
<dbReference type="OrthoDB" id="1100010at2759"/>
<sequence>MELGYEVWMFGYLAGFGKLLLLVFAFLLGLMAVQLGYHYKGLLLFIEGFRWKSAYPKNGFCSVFEFVDVSYSKILSFKDGCCRFLENPGPPFIKKDVGNMISTNENVEEEEEEEEEEDDYDEEEMDILALKKTIWIERERANDTYLELQKERMASADAAEEAMAMILRLQNEKSSIELQAHQYRKIAEQKQLYDQEVIHSLRWITMEHESERNILESQLKVCRKRLKNNMKGEKELDLLEDTDQRYNYFCRSVEDDYKGGFISSLEMESLLL</sequence>
<name>A0A7J7NHP8_9MAGN</name>